<name>A0A7K7VRD4_EUDEL</name>
<feature type="domain" description="Death" evidence="2">
    <location>
        <begin position="150"/>
        <end position="196"/>
    </location>
</feature>
<proteinExistence type="predicted"/>
<feature type="non-terminal residue" evidence="4">
    <location>
        <position position="215"/>
    </location>
</feature>
<dbReference type="SUPFAM" id="SSF47986">
    <property type="entry name" value="DEATH domain"/>
    <property type="match status" value="2"/>
</dbReference>
<dbReference type="InterPro" id="IPR004020">
    <property type="entry name" value="DAPIN"/>
</dbReference>
<dbReference type="AlphaFoldDB" id="A0A7K7VRD4"/>
<dbReference type="SMART" id="SM01289">
    <property type="entry name" value="PYRIN"/>
    <property type="match status" value="1"/>
</dbReference>
<dbReference type="OrthoDB" id="10058437at2759"/>
<comment type="caution">
    <text evidence="4">The sequence shown here is derived from an EMBL/GenBank/DDBJ whole genome shotgun (WGS) entry which is preliminary data.</text>
</comment>
<dbReference type="PROSITE" id="PS50017">
    <property type="entry name" value="DEATH_DOMAIN"/>
    <property type="match status" value="1"/>
</dbReference>
<dbReference type="EMBL" id="VZSX01000380">
    <property type="protein sequence ID" value="NXA43985.1"/>
    <property type="molecule type" value="Genomic_DNA"/>
</dbReference>
<dbReference type="PROSITE" id="PS50168">
    <property type="entry name" value="DED"/>
    <property type="match status" value="1"/>
</dbReference>
<feature type="region of interest" description="Disordered" evidence="1">
    <location>
        <begin position="80"/>
        <end position="104"/>
    </location>
</feature>
<evidence type="ECO:0000313" key="5">
    <source>
        <dbReference type="Proteomes" id="UP000533954"/>
    </source>
</evidence>
<dbReference type="Pfam" id="PF02758">
    <property type="entry name" value="PYRIN"/>
    <property type="match status" value="1"/>
</dbReference>
<accession>A0A7K7VRD4</accession>
<dbReference type="InterPro" id="IPR001875">
    <property type="entry name" value="DED_dom"/>
</dbReference>
<reference evidence="4 5" key="1">
    <citation type="submission" date="2019-09" db="EMBL/GenBank/DDBJ databases">
        <title>Bird 10,000 Genomes (B10K) Project - Family phase.</title>
        <authorList>
            <person name="Zhang G."/>
        </authorList>
    </citation>
    <scope>NUCLEOTIDE SEQUENCE [LARGE SCALE GENOMIC DNA]</scope>
    <source>
        <strain evidence="4">B10K-LSUMZ-16893</strain>
    </source>
</reference>
<dbReference type="InterPro" id="IPR000488">
    <property type="entry name" value="Death_dom"/>
</dbReference>
<evidence type="ECO:0000313" key="4">
    <source>
        <dbReference type="EMBL" id="NXA43985.1"/>
    </source>
</evidence>
<evidence type="ECO:0000256" key="1">
    <source>
        <dbReference type="SAM" id="MobiDB-lite"/>
    </source>
</evidence>
<keyword evidence="5" id="KW-1185">Reference proteome</keyword>
<feature type="domain" description="DED" evidence="3">
    <location>
        <begin position="3"/>
        <end position="78"/>
    </location>
</feature>
<protein>
    <submittedName>
        <fullName evidence="4">CRADD protein</fullName>
    </submittedName>
</protein>
<gene>
    <name evidence="4" type="primary">Cradd_1</name>
    <name evidence="4" type="ORF">EUDELE_R14753</name>
</gene>
<dbReference type="GO" id="GO:0007165">
    <property type="term" value="P:signal transduction"/>
    <property type="evidence" value="ECO:0007669"/>
    <property type="project" value="InterPro"/>
</dbReference>
<dbReference type="SMART" id="SM00005">
    <property type="entry name" value="DEATH"/>
    <property type="match status" value="1"/>
</dbReference>
<feature type="compositionally biased region" description="Low complexity" evidence="1">
    <location>
        <begin position="94"/>
        <end position="104"/>
    </location>
</feature>
<feature type="non-terminal residue" evidence="4">
    <location>
        <position position="1"/>
    </location>
</feature>
<organism evidence="4 5">
    <name type="scientific">Eudromia elegans</name>
    <name type="common">Elegant crested-tinamou</name>
    <dbReference type="NCBI Taxonomy" id="8805"/>
    <lineage>
        <taxon>Eukaryota</taxon>
        <taxon>Metazoa</taxon>
        <taxon>Chordata</taxon>
        <taxon>Craniata</taxon>
        <taxon>Vertebrata</taxon>
        <taxon>Euteleostomi</taxon>
        <taxon>Archelosauria</taxon>
        <taxon>Archosauria</taxon>
        <taxon>Dinosauria</taxon>
        <taxon>Saurischia</taxon>
        <taxon>Theropoda</taxon>
        <taxon>Coelurosauria</taxon>
        <taxon>Aves</taxon>
        <taxon>Palaeognathae</taxon>
        <taxon>Tinamiformes</taxon>
        <taxon>Tinamidae</taxon>
        <taxon>Eudromia</taxon>
    </lineage>
</organism>
<dbReference type="Proteomes" id="UP000533954">
    <property type="component" value="Unassembled WGS sequence"/>
</dbReference>
<evidence type="ECO:0000259" key="2">
    <source>
        <dbReference type="PROSITE" id="PS50017"/>
    </source>
</evidence>
<dbReference type="Gene3D" id="1.10.533.10">
    <property type="entry name" value="Death Domain, Fas"/>
    <property type="match status" value="2"/>
</dbReference>
<dbReference type="InterPro" id="IPR011029">
    <property type="entry name" value="DEATH-like_dom_sf"/>
</dbReference>
<evidence type="ECO:0000259" key="3">
    <source>
        <dbReference type="PROSITE" id="PS50168"/>
    </source>
</evidence>
<dbReference type="GO" id="GO:0042981">
    <property type="term" value="P:regulation of apoptotic process"/>
    <property type="evidence" value="ECO:0007669"/>
    <property type="project" value="InterPro"/>
</dbReference>
<dbReference type="Pfam" id="PF00531">
    <property type="entry name" value="Death"/>
    <property type="match status" value="1"/>
</dbReference>
<sequence>AEAERATLLAVQLALSQEQFEAFKFLLEERIPRSRLERAGRAELCSLLLQHCPGRALQQSAAVLRRLGRLDLVERFQLPGAHQGTGNDPGGTMGAAAPGKDAPAGDSVGCTLPAAPASPCVPERLLTERELMQVAQLLGREWQEVAVGCLGLEKRRLEQIREDNPGHAVLQAFEGLREWRRRQRHRATASVLHACLAAASVDPELLALLQSLRTD</sequence>